<dbReference type="PANTHER" id="PTHR30292:SF0">
    <property type="entry name" value="5-OXOPROLINASE SUBUNIT A"/>
    <property type="match status" value="1"/>
</dbReference>
<dbReference type="STRING" id="578459.A0A0P9ITG0"/>
<dbReference type="Proteomes" id="UP000053890">
    <property type="component" value="Unassembled WGS sequence"/>
</dbReference>
<dbReference type="InterPro" id="IPR011330">
    <property type="entry name" value="Glyco_hydro/deAcase_b/a-brl"/>
</dbReference>
<evidence type="ECO:0000313" key="1">
    <source>
        <dbReference type="EMBL" id="KPV72689.1"/>
    </source>
</evidence>
<dbReference type="Pfam" id="PF03746">
    <property type="entry name" value="LamB_YcsF"/>
    <property type="match status" value="1"/>
</dbReference>
<gene>
    <name evidence="1" type="ORF">RHOBADRAFT_55771</name>
</gene>
<dbReference type="InterPro" id="IPR005501">
    <property type="entry name" value="LamB/YcsF/PxpA-like"/>
</dbReference>
<dbReference type="RefSeq" id="XP_018268738.1">
    <property type="nucleotide sequence ID" value="XM_018418007.1"/>
</dbReference>
<name>A0A0P9ITG0_RHOGW</name>
<dbReference type="GO" id="GO:0005975">
    <property type="term" value="P:carbohydrate metabolic process"/>
    <property type="evidence" value="ECO:0007669"/>
    <property type="project" value="InterPro"/>
</dbReference>
<dbReference type="PANTHER" id="PTHR30292">
    <property type="entry name" value="UNCHARACTERIZED PROTEIN YBGL-RELATED"/>
    <property type="match status" value="1"/>
</dbReference>
<protein>
    <recommendedName>
        <fullName evidence="3">LamB/YcsF family protein</fullName>
    </recommendedName>
</protein>
<accession>A0A0P9ITG0</accession>
<evidence type="ECO:0000313" key="2">
    <source>
        <dbReference type="Proteomes" id="UP000053890"/>
    </source>
</evidence>
<reference evidence="1 2" key="1">
    <citation type="journal article" date="2015" name="Front. Microbiol.">
        <title>Genome sequence of the plant growth promoting endophytic yeast Rhodotorula graminis WP1.</title>
        <authorList>
            <person name="Firrincieli A."/>
            <person name="Otillar R."/>
            <person name="Salamov A."/>
            <person name="Schmutz J."/>
            <person name="Khan Z."/>
            <person name="Redman R.S."/>
            <person name="Fleck N.D."/>
            <person name="Lindquist E."/>
            <person name="Grigoriev I.V."/>
            <person name="Doty S.L."/>
        </authorList>
    </citation>
    <scope>NUCLEOTIDE SEQUENCE [LARGE SCALE GENOMIC DNA]</scope>
    <source>
        <strain evidence="1 2">WP1</strain>
    </source>
</reference>
<dbReference type="Gene3D" id="3.20.20.370">
    <property type="entry name" value="Glycoside hydrolase/deacetylase"/>
    <property type="match status" value="1"/>
</dbReference>
<dbReference type="OrthoDB" id="5295431at2759"/>
<dbReference type="EMBL" id="KQ474086">
    <property type="protein sequence ID" value="KPV72689.1"/>
    <property type="molecule type" value="Genomic_DNA"/>
</dbReference>
<dbReference type="OMA" id="PFIDCAN"/>
<organism evidence="1 2">
    <name type="scientific">Rhodotorula graminis (strain WP1)</name>
    <dbReference type="NCBI Taxonomy" id="578459"/>
    <lineage>
        <taxon>Eukaryota</taxon>
        <taxon>Fungi</taxon>
        <taxon>Dikarya</taxon>
        <taxon>Basidiomycota</taxon>
        <taxon>Pucciniomycotina</taxon>
        <taxon>Microbotryomycetes</taxon>
        <taxon>Sporidiobolales</taxon>
        <taxon>Sporidiobolaceae</taxon>
        <taxon>Rhodotorula</taxon>
    </lineage>
</organism>
<sequence length="258" mass="27403">MPLDASLNCDAGESFAQYTIGDDENLFPLVSLVNAACGFHGSDFDVMAKTVALARQHGVACGAHPSLPDQQGFGRRVMHLPPDSYRNCLLYQVAALVGFLKVEGLPLSHIKPHGQAYVMAARDLDLAQQIAKVAKLYGVPVLGLPGTAHQRPASSKAPSSSPNGPYVDVLYSDEGNLLAPRSAALRDPVTPDDVYKRARRLIETGTWTSKSGEKELSFPEGTTKVSICVHGDFPGAVDVAGAVRRAIDDVKKGVVQAA</sequence>
<evidence type="ECO:0008006" key="3">
    <source>
        <dbReference type="Google" id="ProtNLM"/>
    </source>
</evidence>
<proteinExistence type="predicted"/>
<dbReference type="AlphaFoldDB" id="A0A0P9ITG0"/>
<keyword evidence="2" id="KW-1185">Reference proteome</keyword>
<dbReference type="SUPFAM" id="SSF88713">
    <property type="entry name" value="Glycoside hydrolase/deacetylase"/>
    <property type="match status" value="1"/>
</dbReference>
<dbReference type="GeneID" id="28978455"/>